<name>A0A3S0UXT5_9PROT</name>
<dbReference type="EMBL" id="RZIJ01000045">
    <property type="protein sequence ID" value="RUQ61418.1"/>
    <property type="molecule type" value="Genomic_DNA"/>
</dbReference>
<evidence type="ECO:0000313" key="1">
    <source>
        <dbReference type="EMBL" id="RUQ61418.1"/>
    </source>
</evidence>
<reference evidence="1 2" key="1">
    <citation type="submission" date="2018-12" db="EMBL/GenBank/DDBJ databases">
        <authorList>
            <person name="Yang Y."/>
        </authorList>
    </citation>
    <scope>NUCLEOTIDE SEQUENCE [LARGE SCALE GENOMIC DNA]</scope>
    <source>
        <strain evidence="1 2">GSF71</strain>
    </source>
</reference>
<protein>
    <submittedName>
        <fullName evidence="1">Uncharacterized protein</fullName>
    </submittedName>
</protein>
<gene>
    <name evidence="1" type="ORF">EJ913_29810</name>
</gene>
<evidence type="ECO:0000313" key="2">
    <source>
        <dbReference type="Proteomes" id="UP000280346"/>
    </source>
</evidence>
<keyword evidence="2" id="KW-1185">Reference proteome</keyword>
<comment type="caution">
    <text evidence="1">The sequence shown here is derived from an EMBL/GenBank/DDBJ whole genome shotgun (WGS) entry which is preliminary data.</text>
</comment>
<dbReference type="Proteomes" id="UP000280346">
    <property type="component" value="Unassembled WGS sequence"/>
</dbReference>
<proteinExistence type="predicted"/>
<accession>A0A3S0UXT5</accession>
<sequence length="85" mass="9442">MALLQDRPVLRIDFPQERGHHRSRKPLGGLSGRAERLQIGVVSNRVSAAIIAPFTRAERSQRKNGVVTIHSHAVEDFHPALSSLK</sequence>
<organism evidence="1 2">
    <name type="scientific">Azospirillum doebereinerae</name>
    <dbReference type="NCBI Taxonomy" id="92933"/>
    <lineage>
        <taxon>Bacteria</taxon>
        <taxon>Pseudomonadati</taxon>
        <taxon>Pseudomonadota</taxon>
        <taxon>Alphaproteobacteria</taxon>
        <taxon>Rhodospirillales</taxon>
        <taxon>Azospirillaceae</taxon>
        <taxon>Azospirillum</taxon>
    </lineage>
</organism>
<dbReference type="AlphaFoldDB" id="A0A3S0UXT5"/>
<dbReference type="RefSeq" id="WP_127004828.1">
    <property type="nucleotide sequence ID" value="NZ_JBNPXW010000031.1"/>
</dbReference>